<evidence type="ECO:0000313" key="1">
    <source>
        <dbReference type="EMBL" id="PNI44689.1"/>
    </source>
</evidence>
<sequence length="30" mass="3141">MPVKKKRKSPGVAAAVAEDGGLKKCKISRS</sequence>
<dbReference type="EMBL" id="NBAG03000298">
    <property type="protein sequence ID" value="PNI44692.1"/>
    <property type="molecule type" value="Genomic_DNA"/>
</dbReference>
<proteinExistence type="predicted"/>
<accession>A0A2J8LBP8</accession>
<evidence type="ECO:0000313" key="3">
    <source>
        <dbReference type="Proteomes" id="UP000236370"/>
    </source>
</evidence>
<organism evidence="1 3">
    <name type="scientific">Pan troglodytes</name>
    <name type="common">Chimpanzee</name>
    <dbReference type="NCBI Taxonomy" id="9598"/>
    <lineage>
        <taxon>Eukaryota</taxon>
        <taxon>Metazoa</taxon>
        <taxon>Chordata</taxon>
        <taxon>Craniata</taxon>
        <taxon>Vertebrata</taxon>
        <taxon>Euteleostomi</taxon>
        <taxon>Mammalia</taxon>
        <taxon>Eutheria</taxon>
        <taxon>Euarchontoglires</taxon>
        <taxon>Primates</taxon>
        <taxon>Haplorrhini</taxon>
        <taxon>Catarrhini</taxon>
        <taxon>Hominidae</taxon>
        <taxon>Pan</taxon>
    </lineage>
</organism>
<name>A0A2J8LBP8_PANTR</name>
<dbReference type="Proteomes" id="UP000236370">
    <property type="component" value="Unassembled WGS sequence"/>
</dbReference>
<dbReference type="AlphaFoldDB" id="A0A2J8LBP8"/>
<evidence type="ECO:0000313" key="2">
    <source>
        <dbReference type="EMBL" id="PNI44692.1"/>
    </source>
</evidence>
<comment type="caution">
    <text evidence="1">The sequence shown here is derived from an EMBL/GenBank/DDBJ whole genome shotgun (WGS) entry which is preliminary data.</text>
</comment>
<reference evidence="1 3" key="1">
    <citation type="submission" date="2017-12" db="EMBL/GenBank/DDBJ databases">
        <title>High-resolution comparative analysis of great ape genomes.</title>
        <authorList>
            <person name="Pollen A."/>
            <person name="Hastie A."/>
            <person name="Hormozdiari F."/>
            <person name="Dougherty M."/>
            <person name="Liu R."/>
            <person name="Chaisson M."/>
            <person name="Hoppe E."/>
            <person name="Hill C."/>
            <person name="Pang A."/>
            <person name="Hillier L."/>
            <person name="Baker C."/>
            <person name="Armstrong J."/>
            <person name="Shendure J."/>
            <person name="Paten B."/>
            <person name="Wilson R."/>
            <person name="Chao H."/>
            <person name="Schneider V."/>
            <person name="Ventura M."/>
            <person name="Kronenberg Z."/>
            <person name="Murali S."/>
            <person name="Gordon D."/>
            <person name="Cantsilieris S."/>
            <person name="Munson K."/>
            <person name="Nelson B."/>
            <person name="Raja A."/>
            <person name="Underwood J."/>
            <person name="Diekhans M."/>
            <person name="Fiddes I."/>
            <person name="Haussler D."/>
            <person name="Eichler E."/>
        </authorList>
    </citation>
    <scope>NUCLEOTIDE SEQUENCE [LARGE SCALE GENOMIC DNA]</scope>
    <source>
        <strain evidence="1">Yerkes chimp pedigree #C0471</strain>
        <tissue evidence="1">Blood</tissue>
    </source>
</reference>
<protein>
    <submittedName>
        <fullName evidence="2">DCUN1D5 isoform 10</fullName>
    </submittedName>
    <submittedName>
        <fullName evidence="1">DCUN1D5 isoform 7</fullName>
    </submittedName>
</protein>
<gene>
    <name evidence="1" type="ORF">CK820_G0031080</name>
</gene>
<dbReference type="EMBL" id="NBAG03000298">
    <property type="protein sequence ID" value="PNI44689.1"/>
    <property type="molecule type" value="Genomic_DNA"/>
</dbReference>